<reference evidence="2 3" key="1">
    <citation type="submission" date="2024-05" db="EMBL/GenBank/DDBJ databases">
        <authorList>
            <person name="Wallberg A."/>
        </authorList>
    </citation>
    <scope>NUCLEOTIDE SEQUENCE [LARGE SCALE GENOMIC DNA]</scope>
</reference>
<name>A0AAV2PN73_MEGNR</name>
<protein>
    <submittedName>
        <fullName evidence="2">Uncharacterized protein</fullName>
    </submittedName>
</protein>
<dbReference type="Proteomes" id="UP001497623">
    <property type="component" value="Unassembled WGS sequence"/>
</dbReference>
<accession>A0AAV2PN73</accession>
<feature type="non-terminal residue" evidence="2">
    <location>
        <position position="1"/>
    </location>
</feature>
<evidence type="ECO:0000256" key="1">
    <source>
        <dbReference type="SAM" id="MobiDB-lite"/>
    </source>
</evidence>
<feature type="compositionally biased region" description="Polar residues" evidence="1">
    <location>
        <begin position="1"/>
        <end position="16"/>
    </location>
</feature>
<dbReference type="AlphaFoldDB" id="A0AAV2PN73"/>
<feature type="compositionally biased region" description="Basic and acidic residues" evidence="1">
    <location>
        <begin position="39"/>
        <end position="56"/>
    </location>
</feature>
<keyword evidence="3" id="KW-1185">Reference proteome</keyword>
<evidence type="ECO:0000313" key="3">
    <source>
        <dbReference type="Proteomes" id="UP001497623"/>
    </source>
</evidence>
<feature type="compositionally biased region" description="Polar residues" evidence="1">
    <location>
        <begin position="23"/>
        <end position="33"/>
    </location>
</feature>
<feature type="region of interest" description="Disordered" evidence="1">
    <location>
        <begin position="1"/>
        <end position="119"/>
    </location>
</feature>
<organism evidence="2 3">
    <name type="scientific">Meganyctiphanes norvegica</name>
    <name type="common">Northern krill</name>
    <name type="synonym">Thysanopoda norvegica</name>
    <dbReference type="NCBI Taxonomy" id="48144"/>
    <lineage>
        <taxon>Eukaryota</taxon>
        <taxon>Metazoa</taxon>
        <taxon>Ecdysozoa</taxon>
        <taxon>Arthropoda</taxon>
        <taxon>Crustacea</taxon>
        <taxon>Multicrustacea</taxon>
        <taxon>Malacostraca</taxon>
        <taxon>Eumalacostraca</taxon>
        <taxon>Eucarida</taxon>
        <taxon>Euphausiacea</taxon>
        <taxon>Euphausiidae</taxon>
        <taxon>Meganyctiphanes</taxon>
    </lineage>
</organism>
<proteinExistence type="predicted"/>
<sequence>SKSPTSPVMNPPSSQDIIDDTQEPQSITTQVNINGLHKTVSDDSVGDKWSSDEKLQRCGSSSSGVGQREDGTDSSQAINKAAVAGAGDSEEDEGRYSMGDMDDSHSSSVVQPEVIPITG</sequence>
<dbReference type="EMBL" id="CAXKWB010000348">
    <property type="protein sequence ID" value="CAL4060390.1"/>
    <property type="molecule type" value="Genomic_DNA"/>
</dbReference>
<comment type="caution">
    <text evidence="2">The sequence shown here is derived from an EMBL/GenBank/DDBJ whole genome shotgun (WGS) entry which is preliminary data.</text>
</comment>
<gene>
    <name evidence="2" type="ORF">MNOR_LOCUS1318</name>
</gene>
<evidence type="ECO:0000313" key="2">
    <source>
        <dbReference type="EMBL" id="CAL4060390.1"/>
    </source>
</evidence>